<accession>A0A8H4A189</accession>
<sequence length="122" mass="14380">MFSTSDTYKYQNLKIQVQGVTRNDYKENKYFYTVITTDTGKHIPESQFGVIAHPIEQSNFTKFLQYLDNETYKFNKDIEEKVEKILNNFQVTFDKTESLQAKIDRVLVISSSLTEFMKLVKI</sequence>
<gene>
    <name evidence="1" type="ORF">F8M41_010484</name>
</gene>
<protein>
    <submittedName>
        <fullName evidence="1">Uncharacterized protein</fullName>
    </submittedName>
</protein>
<organism evidence="1 2">
    <name type="scientific">Gigaspora margarita</name>
    <dbReference type="NCBI Taxonomy" id="4874"/>
    <lineage>
        <taxon>Eukaryota</taxon>
        <taxon>Fungi</taxon>
        <taxon>Fungi incertae sedis</taxon>
        <taxon>Mucoromycota</taxon>
        <taxon>Glomeromycotina</taxon>
        <taxon>Glomeromycetes</taxon>
        <taxon>Diversisporales</taxon>
        <taxon>Gigasporaceae</taxon>
        <taxon>Gigaspora</taxon>
    </lineage>
</organism>
<reference evidence="1 2" key="1">
    <citation type="journal article" date="2019" name="Environ. Microbiol.">
        <title>At the nexus of three kingdoms: the genome of the mycorrhizal fungus Gigaspora margarita provides insights into plant, endobacterial and fungal interactions.</title>
        <authorList>
            <person name="Venice F."/>
            <person name="Ghignone S."/>
            <person name="Salvioli di Fossalunga A."/>
            <person name="Amselem J."/>
            <person name="Novero M."/>
            <person name="Xianan X."/>
            <person name="Sedzielewska Toro K."/>
            <person name="Morin E."/>
            <person name="Lipzen A."/>
            <person name="Grigoriev I.V."/>
            <person name="Henrissat B."/>
            <person name="Martin F.M."/>
            <person name="Bonfante P."/>
        </authorList>
    </citation>
    <scope>NUCLEOTIDE SEQUENCE [LARGE SCALE GENOMIC DNA]</scope>
    <source>
        <strain evidence="1 2">BEG34</strain>
    </source>
</reference>
<evidence type="ECO:0000313" key="1">
    <source>
        <dbReference type="EMBL" id="KAF0392717.1"/>
    </source>
</evidence>
<dbReference type="Proteomes" id="UP000439903">
    <property type="component" value="Unassembled WGS sequence"/>
</dbReference>
<comment type="caution">
    <text evidence="1">The sequence shown here is derived from an EMBL/GenBank/DDBJ whole genome shotgun (WGS) entry which is preliminary data.</text>
</comment>
<evidence type="ECO:0000313" key="2">
    <source>
        <dbReference type="Proteomes" id="UP000439903"/>
    </source>
</evidence>
<keyword evidence="2" id="KW-1185">Reference proteome</keyword>
<dbReference type="AlphaFoldDB" id="A0A8H4A189"/>
<name>A0A8H4A189_GIGMA</name>
<proteinExistence type="predicted"/>
<dbReference type="EMBL" id="WTPW01002183">
    <property type="protein sequence ID" value="KAF0392717.1"/>
    <property type="molecule type" value="Genomic_DNA"/>
</dbReference>
<dbReference type="OrthoDB" id="10448571at2759"/>